<name>A0A450T0F5_9GAMM</name>
<dbReference type="AlphaFoldDB" id="A0A450T0F5"/>
<reference evidence="1" key="1">
    <citation type="submission" date="2019-02" db="EMBL/GenBank/DDBJ databases">
        <authorList>
            <person name="Gruber-Vodicka R. H."/>
            <person name="Seah K. B. B."/>
        </authorList>
    </citation>
    <scope>NUCLEOTIDE SEQUENCE</scope>
    <source>
        <strain evidence="1">BECK_DK47</strain>
    </source>
</reference>
<proteinExistence type="predicted"/>
<evidence type="ECO:0008006" key="2">
    <source>
        <dbReference type="Google" id="ProtNLM"/>
    </source>
</evidence>
<sequence>MQHLYLHIGTNKTATSLIQAACRHQRGLLQQSGIDYPATGLGQSPNGSVSVGHHDLAAAISPSQVRNFRASQSIESLRDALLRETAHYPKVLLSSETLSYIGHRDMPRLRVLLDAFPKVTVIAYIRRQDSFALSGYNQKIKSAYNQNKFPKSLPNFEPYCKKTKMDFYRKMRFWDQHGGNAELVVRPFVETAWKEGNILADLFAIIDPDMAPPRSDKAQRNESWPLAAIHILQRLDAMDIPHKDRRELARVIRQVAERFSVRPDEGFLTPDIQRYLLERYRKSNRLLATRFWTREETHLFEEQEVKTYPKSYSGITAGEYAEIIAAVWKNGIPVSESRISSAVGHNPARPEWEGSMWRL</sequence>
<dbReference type="EMBL" id="CAADEX010000088">
    <property type="protein sequence ID" value="VFJ59981.1"/>
    <property type="molecule type" value="Genomic_DNA"/>
</dbReference>
<dbReference type="SUPFAM" id="SSF52540">
    <property type="entry name" value="P-loop containing nucleoside triphosphate hydrolases"/>
    <property type="match status" value="1"/>
</dbReference>
<dbReference type="InterPro" id="IPR027417">
    <property type="entry name" value="P-loop_NTPase"/>
</dbReference>
<gene>
    <name evidence="1" type="ORF">BECKDK2373B_GA0170837_108812</name>
</gene>
<protein>
    <recommendedName>
        <fullName evidence="2">Sulfotransferase domain-containing protein</fullName>
    </recommendedName>
</protein>
<accession>A0A450T0F5</accession>
<organism evidence="1">
    <name type="scientific">Candidatus Kentrum sp. DK</name>
    <dbReference type="NCBI Taxonomy" id="2126562"/>
    <lineage>
        <taxon>Bacteria</taxon>
        <taxon>Pseudomonadati</taxon>
        <taxon>Pseudomonadota</taxon>
        <taxon>Gammaproteobacteria</taxon>
        <taxon>Candidatus Kentrum</taxon>
    </lineage>
</organism>
<evidence type="ECO:0000313" key="1">
    <source>
        <dbReference type="EMBL" id="VFJ59981.1"/>
    </source>
</evidence>